<dbReference type="Gene3D" id="1.50.10.20">
    <property type="match status" value="1"/>
</dbReference>
<proteinExistence type="predicted"/>
<keyword evidence="2" id="KW-1133">Transmembrane helix</keyword>
<feature type="compositionally biased region" description="Low complexity" evidence="1">
    <location>
        <begin position="298"/>
        <end position="311"/>
    </location>
</feature>
<dbReference type="InterPro" id="IPR008930">
    <property type="entry name" value="Terpenoid_cyclase/PrenylTrfase"/>
</dbReference>
<protein>
    <submittedName>
        <fullName evidence="4">Uncharacterized protein</fullName>
    </submittedName>
</protein>
<sequence length="348" mass="36646">MKRFTAALFCVMLVICTSVTAFGATKNDVKEVINTSVAFAFDGNYSKNGYTVSDSKNLYILARSKTDISGFTQAYFDSVADAAANGTLTDPGAIGMAVSIAAAAGLDPENINGLDLAGALEAAAQNAVSSPYNYFYAVEAAVSLGLEDTVTVLCDALAKYYIPGTGTDFWSGYGTSPDDLSMFILAMNTAGKYSELTADAFELLETYSTEEGYTNYGANVDSTALALAAYCSDGNAQKADEIYDILIQNYYDSETGGFKADYDEYYATADAVFALSFYLPLADDPAPQESTTVVNNEATASTTESTTAQQNKDAEKTSPKTGVQTVPAICAAACALMLGAVAVKKKNK</sequence>
<name>A0A9D1RCN0_9FIRM</name>
<feature type="chain" id="PRO_5038931308" evidence="3">
    <location>
        <begin position="24"/>
        <end position="348"/>
    </location>
</feature>
<organism evidence="4 5">
    <name type="scientific">Candidatus Eubacterium faecipullorum</name>
    <dbReference type="NCBI Taxonomy" id="2838571"/>
    <lineage>
        <taxon>Bacteria</taxon>
        <taxon>Bacillati</taxon>
        <taxon>Bacillota</taxon>
        <taxon>Clostridia</taxon>
        <taxon>Eubacteriales</taxon>
        <taxon>Eubacteriaceae</taxon>
        <taxon>Eubacterium</taxon>
    </lineage>
</organism>
<feature type="region of interest" description="Disordered" evidence="1">
    <location>
        <begin position="298"/>
        <end position="320"/>
    </location>
</feature>
<evidence type="ECO:0000256" key="2">
    <source>
        <dbReference type="SAM" id="Phobius"/>
    </source>
</evidence>
<feature type="signal peptide" evidence="3">
    <location>
        <begin position="1"/>
        <end position="23"/>
    </location>
</feature>
<gene>
    <name evidence="4" type="ORF">IAA48_01725</name>
</gene>
<dbReference type="Proteomes" id="UP000824205">
    <property type="component" value="Unassembled WGS sequence"/>
</dbReference>
<keyword evidence="3" id="KW-0732">Signal</keyword>
<reference evidence="4" key="1">
    <citation type="journal article" date="2021" name="PeerJ">
        <title>Extensive microbial diversity within the chicken gut microbiome revealed by metagenomics and culture.</title>
        <authorList>
            <person name="Gilroy R."/>
            <person name="Ravi A."/>
            <person name="Getino M."/>
            <person name="Pursley I."/>
            <person name="Horton D.L."/>
            <person name="Alikhan N.F."/>
            <person name="Baker D."/>
            <person name="Gharbi K."/>
            <person name="Hall N."/>
            <person name="Watson M."/>
            <person name="Adriaenssens E.M."/>
            <person name="Foster-Nyarko E."/>
            <person name="Jarju S."/>
            <person name="Secka A."/>
            <person name="Antonio M."/>
            <person name="Oren A."/>
            <person name="Chaudhuri R.R."/>
            <person name="La Ragione R."/>
            <person name="Hildebrand F."/>
            <person name="Pallen M.J."/>
        </authorList>
    </citation>
    <scope>NUCLEOTIDE SEQUENCE</scope>
    <source>
        <strain evidence="4">421</strain>
    </source>
</reference>
<evidence type="ECO:0000256" key="3">
    <source>
        <dbReference type="SAM" id="SignalP"/>
    </source>
</evidence>
<comment type="caution">
    <text evidence="4">The sequence shown here is derived from an EMBL/GenBank/DDBJ whole genome shotgun (WGS) entry which is preliminary data.</text>
</comment>
<evidence type="ECO:0000256" key="1">
    <source>
        <dbReference type="SAM" id="MobiDB-lite"/>
    </source>
</evidence>
<feature type="transmembrane region" description="Helical" evidence="2">
    <location>
        <begin position="325"/>
        <end position="343"/>
    </location>
</feature>
<keyword evidence="2" id="KW-0472">Membrane</keyword>
<dbReference type="EMBL" id="DXGE01000009">
    <property type="protein sequence ID" value="HIW85194.1"/>
    <property type="molecule type" value="Genomic_DNA"/>
</dbReference>
<accession>A0A9D1RCN0</accession>
<evidence type="ECO:0000313" key="4">
    <source>
        <dbReference type="EMBL" id="HIW85194.1"/>
    </source>
</evidence>
<reference evidence="4" key="2">
    <citation type="submission" date="2021-04" db="EMBL/GenBank/DDBJ databases">
        <authorList>
            <person name="Gilroy R."/>
        </authorList>
    </citation>
    <scope>NUCLEOTIDE SEQUENCE</scope>
    <source>
        <strain evidence="4">421</strain>
    </source>
</reference>
<dbReference type="SUPFAM" id="SSF48239">
    <property type="entry name" value="Terpenoid cyclases/Protein prenyltransferases"/>
    <property type="match status" value="1"/>
</dbReference>
<evidence type="ECO:0000313" key="5">
    <source>
        <dbReference type="Proteomes" id="UP000824205"/>
    </source>
</evidence>
<dbReference type="AlphaFoldDB" id="A0A9D1RCN0"/>
<keyword evidence="2" id="KW-0812">Transmembrane</keyword>